<sequence length="98" mass="11150">MPYTALWIAAAVLGFAYLSKVVFFDWKEDLWDKAESVLAALGFVFFIAIVLGVAVMFLAGQPWFDWGDRHVRGIVTFLVIALPLWLGTRLADWVHHRV</sequence>
<keyword evidence="1" id="KW-1133">Transmembrane helix</keyword>
<keyword evidence="3" id="KW-1185">Reference proteome</keyword>
<evidence type="ECO:0000313" key="2">
    <source>
        <dbReference type="EMBL" id="MFC4337401.1"/>
    </source>
</evidence>
<organism evidence="2 3">
    <name type="scientific">Salininema proteolyticum</name>
    <dbReference type="NCBI Taxonomy" id="1607685"/>
    <lineage>
        <taxon>Bacteria</taxon>
        <taxon>Bacillati</taxon>
        <taxon>Actinomycetota</taxon>
        <taxon>Actinomycetes</taxon>
        <taxon>Glycomycetales</taxon>
        <taxon>Glycomycetaceae</taxon>
        <taxon>Salininema</taxon>
    </lineage>
</organism>
<gene>
    <name evidence="2" type="ORF">ACFPET_19565</name>
</gene>
<dbReference type="Proteomes" id="UP001595823">
    <property type="component" value="Unassembled WGS sequence"/>
</dbReference>
<dbReference type="RefSeq" id="WP_380624360.1">
    <property type="nucleotide sequence ID" value="NZ_JBHSDK010000030.1"/>
</dbReference>
<evidence type="ECO:0000256" key="1">
    <source>
        <dbReference type="SAM" id="Phobius"/>
    </source>
</evidence>
<dbReference type="EMBL" id="JBHSDK010000030">
    <property type="protein sequence ID" value="MFC4337401.1"/>
    <property type="molecule type" value="Genomic_DNA"/>
</dbReference>
<protein>
    <submittedName>
        <fullName evidence="2">Uncharacterized protein</fullName>
    </submittedName>
</protein>
<comment type="caution">
    <text evidence="2">The sequence shown here is derived from an EMBL/GenBank/DDBJ whole genome shotgun (WGS) entry which is preliminary data.</text>
</comment>
<feature type="transmembrane region" description="Helical" evidence="1">
    <location>
        <begin position="6"/>
        <end position="26"/>
    </location>
</feature>
<feature type="transmembrane region" description="Helical" evidence="1">
    <location>
        <begin position="38"/>
        <end position="59"/>
    </location>
</feature>
<accession>A0ABV8U3K1</accession>
<keyword evidence="1" id="KW-0472">Membrane</keyword>
<feature type="transmembrane region" description="Helical" evidence="1">
    <location>
        <begin position="71"/>
        <end position="91"/>
    </location>
</feature>
<evidence type="ECO:0000313" key="3">
    <source>
        <dbReference type="Proteomes" id="UP001595823"/>
    </source>
</evidence>
<name>A0ABV8U3K1_9ACTN</name>
<reference evidence="3" key="1">
    <citation type="journal article" date="2019" name="Int. J. Syst. Evol. Microbiol.">
        <title>The Global Catalogue of Microorganisms (GCM) 10K type strain sequencing project: providing services to taxonomists for standard genome sequencing and annotation.</title>
        <authorList>
            <consortium name="The Broad Institute Genomics Platform"/>
            <consortium name="The Broad Institute Genome Sequencing Center for Infectious Disease"/>
            <person name="Wu L."/>
            <person name="Ma J."/>
        </authorList>
    </citation>
    <scope>NUCLEOTIDE SEQUENCE [LARGE SCALE GENOMIC DNA]</scope>
    <source>
        <strain evidence="3">IBRC-M 10908</strain>
    </source>
</reference>
<proteinExistence type="predicted"/>
<keyword evidence="1" id="KW-0812">Transmembrane</keyword>